<sequence length="39" mass="4247">EGEIPVEVEISLPNAFPDSPPEIEILTSITHPNINTEGF</sequence>
<dbReference type="Pfam" id="PF00179">
    <property type="entry name" value="UQ_con"/>
    <property type="match status" value="1"/>
</dbReference>
<feature type="non-terminal residue" evidence="2">
    <location>
        <position position="39"/>
    </location>
</feature>
<feature type="non-terminal residue" evidence="2">
    <location>
        <position position="1"/>
    </location>
</feature>
<dbReference type="EMBL" id="BARU01016228">
    <property type="protein sequence ID" value="GAH59574.1"/>
    <property type="molecule type" value="Genomic_DNA"/>
</dbReference>
<reference evidence="2" key="1">
    <citation type="journal article" date="2014" name="Front. Microbiol.">
        <title>High frequency of phylogenetically diverse reductive dehalogenase-homologous genes in deep subseafloor sedimentary metagenomes.</title>
        <authorList>
            <person name="Kawai M."/>
            <person name="Futagami T."/>
            <person name="Toyoda A."/>
            <person name="Takaki Y."/>
            <person name="Nishi S."/>
            <person name="Hori S."/>
            <person name="Arai W."/>
            <person name="Tsubouchi T."/>
            <person name="Morono Y."/>
            <person name="Uchiyama I."/>
            <person name="Ito T."/>
            <person name="Fujiyama A."/>
            <person name="Inagaki F."/>
            <person name="Takami H."/>
        </authorList>
    </citation>
    <scope>NUCLEOTIDE SEQUENCE</scope>
    <source>
        <strain evidence="2">Expedition CK06-06</strain>
    </source>
</reference>
<dbReference type="CDD" id="cd00195">
    <property type="entry name" value="UBCc_UEV"/>
    <property type="match status" value="1"/>
</dbReference>
<dbReference type="InterPro" id="IPR000608">
    <property type="entry name" value="UBC"/>
</dbReference>
<accession>X1I0I0</accession>
<dbReference type="PROSITE" id="PS50908">
    <property type="entry name" value="RWD"/>
    <property type="match status" value="1"/>
</dbReference>
<feature type="domain" description="RWD" evidence="1">
    <location>
        <begin position="1"/>
        <end position="39"/>
    </location>
</feature>
<comment type="caution">
    <text evidence="2">The sequence shown here is derived from an EMBL/GenBank/DDBJ whole genome shotgun (WGS) entry which is preliminary data.</text>
</comment>
<dbReference type="Gene3D" id="3.10.110.10">
    <property type="entry name" value="Ubiquitin Conjugating Enzyme"/>
    <property type="match status" value="1"/>
</dbReference>
<evidence type="ECO:0000313" key="2">
    <source>
        <dbReference type="EMBL" id="GAH59574.1"/>
    </source>
</evidence>
<dbReference type="InterPro" id="IPR016135">
    <property type="entry name" value="UBQ-conjugating_enzyme/RWD"/>
</dbReference>
<organism evidence="2">
    <name type="scientific">marine sediment metagenome</name>
    <dbReference type="NCBI Taxonomy" id="412755"/>
    <lineage>
        <taxon>unclassified sequences</taxon>
        <taxon>metagenomes</taxon>
        <taxon>ecological metagenomes</taxon>
    </lineage>
</organism>
<dbReference type="AlphaFoldDB" id="X1I0I0"/>
<proteinExistence type="predicted"/>
<name>X1I0I0_9ZZZZ</name>
<dbReference type="SUPFAM" id="SSF54495">
    <property type="entry name" value="UBC-like"/>
    <property type="match status" value="1"/>
</dbReference>
<protein>
    <recommendedName>
        <fullName evidence="1">RWD domain-containing protein</fullName>
    </recommendedName>
</protein>
<dbReference type="InterPro" id="IPR006575">
    <property type="entry name" value="RWD_dom"/>
</dbReference>
<gene>
    <name evidence="2" type="ORF">S03H2_27237</name>
</gene>
<evidence type="ECO:0000259" key="1">
    <source>
        <dbReference type="PROSITE" id="PS50908"/>
    </source>
</evidence>